<evidence type="ECO:0000256" key="6">
    <source>
        <dbReference type="ARBA" id="ARBA00022840"/>
    </source>
</evidence>
<name>A0A1Y5HZI4_OLEAN</name>
<proteinExistence type="predicted"/>
<keyword evidence="3" id="KW-0808">Transferase</keyword>
<dbReference type="SUPFAM" id="SSF55874">
    <property type="entry name" value="ATPase domain of HSP90 chaperone/DNA topoisomerase II/histidine kinase"/>
    <property type="match status" value="1"/>
</dbReference>
<evidence type="ECO:0000259" key="8">
    <source>
        <dbReference type="Pfam" id="PF02518"/>
    </source>
</evidence>
<dbReference type="GO" id="GO:0005886">
    <property type="term" value="C:plasma membrane"/>
    <property type="evidence" value="ECO:0007669"/>
    <property type="project" value="TreeGrafter"/>
</dbReference>
<keyword evidence="7" id="KW-1133">Transmembrane helix</keyword>
<dbReference type="GO" id="GO:0000155">
    <property type="term" value="F:phosphorelay sensor kinase activity"/>
    <property type="evidence" value="ECO:0007669"/>
    <property type="project" value="TreeGrafter"/>
</dbReference>
<comment type="catalytic activity">
    <reaction evidence="1">
        <text>ATP + protein L-histidine = ADP + protein N-phospho-L-histidine.</text>
        <dbReference type="EC" id="2.7.13.3"/>
    </reaction>
</comment>
<feature type="domain" description="Histidine kinase/HSP90-like ATPase" evidence="8">
    <location>
        <begin position="319"/>
        <end position="416"/>
    </location>
</feature>
<feature type="transmembrane region" description="Helical" evidence="7">
    <location>
        <begin position="12"/>
        <end position="35"/>
    </location>
</feature>
<feature type="transmembrane region" description="Helical" evidence="7">
    <location>
        <begin position="47"/>
        <end position="65"/>
    </location>
</feature>
<dbReference type="InterPro" id="IPR003594">
    <property type="entry name" value="HATPase_dom"/>
</dbReference>
<dbReference type="Pfam" id="PF02518">
    <property type="entry name" value="HATPase_c"/>
    <property type="match status" value="1"/>
</dbReference>
<dbReference type="InterPro" id="IPR036890">
    <property type="entry name" value="HATPase_C_sf"/>
</dbReference>
<dbReference type="EC" id="2.7.13.3" evidence="2"/>
<evidence type="ECO:0000256" key="7">
    <source>
        <dbReference type="SAM" id="Phobius"/>
    </source>
</evidence>
<organism evidence="9 10">
    <name type="scientific">Oleispira antarctica</name>
    <dbReference type="NCBI Taxonomy" id="188908"/>
    <lineage>
        <taxon>Bacteria</taxon>
        <taxon>Pseudomonadati</taxon>
        <taxon>Pseudomonadota</taxon>
        <taxon>Gammaproteobacteria</taxon>
        <taxon>Oceanospirillales</taxon>
        <taxon>Oceanospirillaceae</taxon>
        <taxon>Oleispira</taxon>
    </lineage>
</organism>
<keyword evidence="7" id="KW-0812">Transmembrane</keyword>
<dbReference type="GO" id="GO:0005524">
    <property type="term" value="F:ATP binding"/>
    <property type="evidence" value="ECO:0007669"/>
    <property type="project" value="UniProtKB-KW"/>
</dbReference>
<evidence type="ECO:0000256" key="5">
    <source>
        <dbReference type="ARBA" id="ARBA00022777"/>
    </source>
</evidence>
<comment type="caution">
    <text evidence="9">The sequence shown here is derived from an EMBL/GenBank/DDBJ whole genome shotgun (WGS) entry which is preliminary data.</text>
</comment>
<dbReference type="Proteomes" id="UP000227088">
    <property type="component" value="Unassembled WGS sequence"/>
</dbReference>
<keyword evidence="7" id="KW-0472">Membrane</keyword>
<dbReference type="InterPro" id="IPR050980">
    <property type="entry name" value="2C_sensor_his_kinase"/>
</dbReference>
<dbReference type="EMBL" id="MABE01000123">
    <property type="protein sequence ID" value="OUS41213.1"/>
    <property type="molecule type" value="Genomic_DNA"/>
</dbReference>
<dbReference type="AlphaFoldDB" id="A0A1Y5HZI4"/>
<dbReference type="Gene3D" id="3.30.565.10">
    <property type="entry name" value="Histidine kinase-like ATPase, C-terminal domain"/>
    <property type="match status" value="1"/>
</dbReference>
<evidence type="ECO:0000256" key="3">
    <source>
        <dbReference type="ARBA" id="ARBA00022679"/>
    </source>
</evidence>
<keyword evidence="4" id="KW-0547">Nucleotide-binding</keyword>
<accession>A0A1Y5HZI4</accession>
<evidence type="ECO:0000256" key="4">
    <source>
        <dbReference type="ARBA" id="ARBA00022741"/>
    </source>
</evidence>
<dbReference type="Gene3D" id="1.10.287.130">
    <property type="match status" value="1"/>
</dbReference>
<keyword evidence="5" id="KW-0418">Kinase</keyword>
<dbReference type="PANTHER" id="PTHR44936:SF10">
    <property type="entry name" value="SENSOR PROTEIN RSTB"/>
    <property type="match status" value="1"/>
</dbReference>
<sequence length="420" mass="47219">MQNPALSSLNSNLTFIIARLTALRSIIVILLLIFVTYLQLNNFNPEPAVWFILAGYLPLLLAGFLQNQKGLRSNHLALHLIIEIQLITLFLYFTGGAGNPLISYFLVLIVIAAYNLNKLWVWLIAGTCIIDYSLLTQFYQPLELSMPSHHLAGSGHDQGYLILWHLAGMWLTFVVSAIALSLLIPALMETTVKKRQQLTELREKQLKNEQLIGIATLAAGTAHEMGTPLMTMEMLLNDSLEHEEPLNQEDRELLHQQVMICRQALQRLALAGRDINTNDEYINADQWLSSLLHRWRLSQPNALWSNKGFEHKANIRKSPLLDQALLNLLDNASQAGKETIELSSKATTQHWQLTIHQPDPQAAQQIQQEHLFNSQKEHGIGLGLYLSNASIEQFNGQVHLAANHDGSTSCIISLPCRDDI</sequence>
<protein>
    <recommendedName>
        <fullName evidence="2">histidine kinase</fullName>
        <ecNumber evidence="2">2.7.13.3</ecNumber>
    </recommendedName>
</protein>
<evidence type="ECO:0000313" key="9">
    <source>
        <dbReference type="EMBL" id="OUS41213.1"/>
    </source>
</evidence>
<feature type="transmembrane region" description="Helical" evidence="7">
    <location>
        <begin position="121"/>
        <end position="142"/>
    </location>
</feature>
<dbReference type="PANTHER" id="PTHR44936">
    <property type="entry name" value="SENSOR PROTEIN CREC"/>
    <property type="match status" value="1"/>
</dbReference>
<evidence type="ECO:0000256" key="1">
    <source>
        <dbReference type="ARBA" id="ARBA00000085"/>
    </source>
</evidence>
<gene>
    <name evidence="9" type="ORF">A9R00_02085</name>
</gene>
<feature type="transmembrane region" description="Helical" evidence="7">
    <location>
        <begin position="162"/>
        <end position="187"/>
    </location>
</feature>
<evidence type="ECO:0000313" key="10">
    <source>
        <dbReference type="Proteomes" id="UP000227088"/>
    </source>
</evidence>
<evidence type="ECO:0000256" key="2">
    <source>
        <dbReference type="ARBA" id="ARBA00012438"/>
    </source>
</evidence>
<reference evidence="10" key="1">
    <citation type="journal article" date="2017" name="Proc. Natl. Acad. Sci. U.S.A.">
        <title>Simulation of Deepwater Horizon oil plume reveals substrate specialization within a complex community of hydrocarbon degraders.</title>
        <authorList>
            <person name="Hu P."/>
            <person name="Dubinsky E.A."/>
            <person name="Probst A.J."/>
            <person name="Wang J."/>
            <person name="Sieber C.M.K."/>
            <person name="Tom L.M."/>
            <person name="Gardinali P."/>
            <person name="Banfield J.F."/>
            <person name="Atlas R.M."/>
            <person name="Andersen G.L."/>
        </authorList>
    </citation>
    <scope>NUCLEOTIDE SEQUENCE [LARGE SCALE GENOMIC DNA]</scope>
</reference>
<feature type="transmembrane region" description="Helical" evidence="7">
    <location>
        <begin position="77"/>
        <end position="95"/>
    </location>
</feature>
<keyword evidence="6" id="KW-0067">ATP-binding</keyword>